<keyword evidence="2" id="KW-1185">Reference proteome</keyword>
<proteinExistence type="predicted"/>
<gene>
    <name evidence="1" type="ORF">BLNAU_9113</name>
</gene>
<accession>A0ABQ9XWU5</accession>
<organism evidence="1 2">
    <name type="scientific">Blattamonas nauphoetae</name>
    <dbReference type="NCBI Taxonomy" id="2049346"/>
    <lineage>
        <taxon>Eukaryota</taxon>
        <taxon>Metamonada</taxon>
        <taxon>Preaxostyla</taxon>
        <taxon>Oxymonadida</taxon>
        <taxon>Blattamonas</taxon>
    </lineage>
</organism>
<name>A0ABQ9XWU5_9EUKA</name>
<dbReference type="Proteomes" id="UP001281761">
    <property type="component" value="Unassembled WGS sequence"/>
</dbReference>
<reference evidence="1 2" key="1">
    <citation type="journal article" date="2022" name="bioRxiv">
        <title>Genomics of Preaxostyla Flagellates Illuminates Evolutionary Transitions and the Path Towards Mitochondrial Loss.</title>
        <authorList>
            <person name="Novak L.V.F."/>
            <person name="Treitli S.C."/>
            <person name="Pyrih J."/>
            <person name="Halakuc P."/>
            <person name="Pipaliya S.V."/>
            <person name="Vacek V."/>
            <person name="Brzon O."/>
            <person name="Soukal P."/>
            <person name="Eme L."/>
            <person name="Dacks J.B."/>
            <person name="Karnkowska A."/>
            <person name="Elias M."/>
            <person name="Hampl V."/>
        </authorList>
    </citation>
    <scope>NUCLEOTIDE SEQUENCE [LARGE SCALE GENOMIC DNA]</scope>
    <source>
        <strain evidence="1">NAU3</strain>
        <tissue evidence="1">Gut</tissue>
    </source>
</reference>
<comment type="caution">
    <text evidence="1">The sequence shown here is derived from an EMBL/GenBank/DDBJ whole genome shotgun (WGS) entry which is preliminary data.</text>
</comment>
<evidence type="ECO:0000313" key="2">
    <source>
        <dbReference type="Proteomes" id="UP001281761"/>
    </source>
</evidence>
<evidence type="ECO:0000313" key="1">
    <source>
        <dbReference type="EMBL" id="KAK2955953.1"/>
    </source>
</evidence>
<protein>
    <submittedName>
        <fullName evidence="1">Uncharacterized protein</fullName>
    </submittedName>
</protein>
<sequence length="86" mass="9836">MIEEYSVSDWTQNRNEAIQPWAQSPEASFSEPQIPTQIVAPAITPEVAQQDKDELEEEAVSFFDCPPTPYFSNADIYRLSRPEEND</sequence>
<dbReference type="EMBL" id="JARBJD010000061">
    <property type="protein sequence ID" value="KAK2955953.1"/>
    <property type="molecule type" value="Genomic_DNA"/>
</dbReference>